<feature type="chain" id="PRO_5016673010" evidence="2">
    <location>
        <begin position="20"/>
        <end position="281"/>
    </location>
</feature>
<proteinExistence type="predicted"/>
<evidence type="ECO:0000313" key="5">
    <source>
        <dbReference type="EMBL" id="SSY71070.1"/>
    </source>
</evidence>
<dbReference type="InterPro" id="IPR001638">
    <property type="entry name" value="Solute-binding_3/MltF_N"/>
</dbReference>
<accession>A0A376BN27</accession>
<evidence type="ECO:0000256" key="1">
    <source>
        <dbReference type="ARBA" id="ARBA00022729"/>
    </source>
</evidence>
<dbReference type="Proteomes" id="UP000254209">
    <property type="component" value="Unassembled WGS sequence"/>
</dbReference>
<dbReference type="InterPro" id="IPR001320">
    <property type="entry name" value="Iontro_rcpt_C"/>
</dbReference>
<dbReference type="CDD" id="cd13624">
    <property type="entry name" value="PBP2_Arg_Lys_His"/>
    <property type="match status" value="1"/>
</dbReference>
<name>A0A376BN27_9NEIS</name>
<feature type="domain" description="Solute-binding protein family 3/N-terminal" evidence="3">
    <location>
        <begin position="47"/>
        <end position="272"/>
    </location>
</feature>
<organism evidence="5 6">
    <name type="scientific">Alysiella crassa</name>
    <dbReference type="NCBI Taxonomy" id="153491"/>
    <lineage>
        <taxon>Bacteria</taxon>
        <taxon>Pseudomonadati</taxon>
        <taxon>Pseudomonadota</taxon>
        <taxon>Betaproteobacteria</taxon>
        <taxon>Neisseriales</taxon>
        <taxon>Neisseriaceae</taxon>
        <taxon>Alysiella</taxon>
    </lineage>
</organism>
<evidence type="ECO:0000256" key="2">
    <source>
        <dbReference type="SAM" id="SignalP"/>
    </source>
</evidence>
<sequence length="281" mass="30293">MFTRTLLISSITLMLAACGGGNQNSTPATTSSPAASTAAPTLDVNKTYIVATDASYAPMEFMENNKVVGFSHDVLDAAAKSQNVKLEFVNTPFEGIFANVGKGDSDIALASITINEERKQQLDFSDSYFEATQMIITTERNKDNIKSFADLKTRTASVQSATSGDLILQNLQGKDSQNIKRFETMPLAFKELESGGVDAVVGDSSVVGYYAAQNPNAKLYTLVDPSFAKEQYGFAFRKGRNDGLREAINKGLSTIKADGTYTQLESKWFGKSESFAASAAK</sequence>
<dbReference type="Pfam" id="PF00497">
    <property type="entry name" value="SBP_bac_3"/>
    <property type="match status" value="1"/>
</dbReference>
<keyword evidence="6" id="KW-1185">Reference proteome</keyword>
<dbReference type="PANTHER" id="PTHR35936">
    <property type="entry name" value="MEMBRANE-BOUND LYTIC MUREIN TRANSGLYCOSYLASE F"/>
    <property type="match status" value="1"/>
</dbReference>
<dbReference type="OrthoDB" id="368476at2"/>
<feature type="signal peptide" evidence="2">
    <location>
        <begin position="1"/>
        <end position="19"/>
    </location>
</feature>
<dbReference type="AlphaFoldDB" id="A0A376BN27"/>
<dbReference type="SMART" id="SM00062">
    <property type="entry name" value="PBPb"/>
    <property type="match status" value="1"/>
</dbReference>
<evidence type="ECO:0000259" key="3">
    <source>
        <dbReference type="SMART" id="SM00062"/>
    </source>
</evidence>
<dbReference type="EMBL" id="UFSO01000002">
    <property type="protein sequence ID" value="SSY71070.1"/>
    <property type="molecule type" value="Genomic_DNA"/>
</dbReference>
<dbReference type="Gene3D" id="3.40.190.10">
    <property type="entry name" value="Periplasmic binding protein-like II"/>
    <property type="match status" value="2"/>
</dbReference>
<dbReference type="PROSITE" id="PS51257">
    <property type="entry name" value="PROKAR_LIPOPROTEIN"/>
    <property type="match status" value="1"/>
</dbReference>
<gene>
    <name evidence="5" type="primary">glnH_3</name>
    <name evidence="5" type="ORF">NCTC10283_01206</name>
</gene>
<dbReference type="RefSeq" id="WP_034292858.1">
    <property type="nucleotide sequence ID" value="NZ_CP091519.2"/>
</dbReference>
<feature type="domain" description="Ionotropic glutamate receptor C-terminal" evidence="4">
    <location>
        <begin position="47"/>
        <end position="271"/>
    </location>
</feature>
<dbReference type="GO" id="GO:0016020">
    <property type="term" value="C:membrane"/>
    <property type="evidence" value="ECO:0007669"/>
    <property type="project" value="InterPro"/>
</dbReference>
<dbReference type="PANTHER" id="PTHR35936:SF17">
    <property type="entry name" value="ARGININE-BINDING EXTRACELLULAR PROTEIN ARTP"/>
    <property type="match status" value="1"/>
</dbReference>
<dbReference type="SUPFAM" id="SSF53850">
    <property type="entry name" value="Periplasmic binding protein-like II"/>
    <property type="match status" value="1"/>
</dbReference>
<dbReference type="SMART" id="SM00079">
    <property type="entry name" value="PBPe"/>
    <property type="match status" value="1"/>
</dbReference>
<evidence type="ECO:0000259" key="4">
    <source>
        <dbReference type="SMART" id="SM00079"/>
    </source>
</evidence>
<dbReference type="STRING" id="1120980.GCA_000745955_01313"/>
<evidence type="ECO:0000313" key="6">
    <source>
        <dbReference type="Proteomes" id="UP000254209"/>
    </source>
</evidence>
<reference evidence="5 6" key="1">
    <citation type="submission" date="2018-06" db="EMBL/GenBank/DDBJ databases">
        <authorList>
            <consortium name="Pathogen Informatics"/>
            <person name="Doyle S."/>
        </authorList>
    </citation>
    <scope>NUCLEOTIDE SEQUENCE [LARGE SCALE GENOMIC DNA]</scope>
    <source>
        <strain evidence="5 6">NCTC10283</strain>
    </source>
</reference>
<protein>
    <submittedName>
        <fullName evidence="5">Glutamine-binding periplasmic protein</fullName>
    </submittedName>
</protein>
<keyword evidence="1 2" id="KW-0732">Signal</keyword>
<dbReference type="GO" id="GO:0015276">
    <property type="term" value="F:ligand-gated monoatomic ion channel activity"/>
    <property type="evidence" value="ECO:0007669"/>
    <property type="project" value="InterPro"/>
</dbReference>